<gene>
    <name evidence="8" type="ORF">CI238_13429</name>
</gene>
<accession>A0A161Y036</accession>
<comment type="subcellular location">
    <subcellularLocation>
        <location evidence="1">Membrane</location>
        <topology evidence="1">Multi-pass membrane protein</topology>
    </subcellularLocation>
</comment>
<evidence type="ECO:0000256" key="2">
    <source>
        <dbReference type="ARBA" id="ARBA00022692"/>
    </source>
</evidence>
<dbReference type="EMBL" id="LFIW01001288">
    <property type="protein sequence ID" value="KZL82812.1"/>
    <property type="molecule type" value="Genomic_DNA"/>
</dbReference>
<feature type="transmembrane region" description="Helical" evidence="6">
    <location>
        <begin position="12"/>
        <end position="35"/>
    </location>
</feature>
<comment type="caution">
    <text evidence="8">The sequence shown here is derived from an EMBL/GenBank/DDBJ whole genome shotgun (WGS) entry which is preliminary data.</text>
</comment>
<keyword evidence="9" id="KW-1185">Reference proteome</keyword>
<dbReference type="GO" id="GO:0016020">
    <property type="term" value="C:membrane"/>
    <property type="evidence" value="ECO:0007669"/>
    <property type="project" value="UniProtKB-SubCell"/>
</dbReference>
<name>A0A161Y036_COLIC</name>
<dbReference type="AlphaFoldDB" id="A0A161Y036"/>
<evidence type="ECO:0000256" key="6">
    <source>
        <dbReference type="SAM" id="Phobius"/>
    </source>
</evidence>
<evidence type="ECO:0000313" key="9">
    <source>
        <dbReference type="Proteomes" id="UP000076584"/>
    </source>
</evidence>
<proteinExistence type="inferred from homology"/>
<dbReference type="InterPro" id="IPR049326">
    <property type="entry name" value="Rhodopsin_dom_fungi"/>
</dbReference>
<organism evidence="8 9">
    <name type="scientific">Colletotrichum incanum</name>
    <name type="common">Soybean anthracnose fungus</name>
    <dbReference type="NCBI Taxonomy" id="1573173"/>
    <lineage>
        <taxon>Eukaryota</taxon>
        <taxon>Fungi</taxon>
        <taxon>Dikarya</taxon>
        <taxon>Ascomycota</taxon>
        <taxon>Pezizomycotina</taxon>
        <taxon>Sordariomycetes</taxon>
        <taxon>Hypocreomycetidae</taxon>
        <taxon>Glomerellales</taxon>
        <taxon>Glomerellaceae</taxon>
        <taxon>Colletotrichum</taxon>
        <taxon>Colletotrichum spaethianum species complex</taxon>
    </lineage>
</organism>
<dbReference type="PANTHER" id="PTHR33048">
    <property type="entry name" value="PTH11-LIKE INTEGRAL MEMBRANE PROTEIN (AFU_ORTHOLOGUE AFUA_5G11245)"/>
    <property type="match status" value="1"/>
</dbReference>
<evidence type="ECO:0000259" key="7">
    <source>
        <dbReference type="Pfam" id="PF20684"/>
    </source>
</evidence>
<dbReference type="PANTHER" id="PTHR33048:SF55">
    <property type="entry name" value="INTEGRAL MEMBRANE PROTEIN"/>
    <property type="match status" value="1"/>
</dbReference>
<protein>
    <submittedName>
        <fullName evidence="8">Pth11-like protein</fullName>
    </submittedName>
</protein>
<evidence type="ECO:0000256" key="5">
    <source>
        <dbReference type="ARBA" id="ARBA00038359"/>
    </source>
</evidence>
<feature type="domain" description="Rhodopsin" evidence="7">
    <location>
        <begin position="31"/>
        <end position="225"/>
    </location>
</feature>
<reference evidence="8 9" key="1">
    <citation type="submission" date="2015-06" db="EMBL/GenBank/DDBJ databases">
        <title>Survival trade-offs in plant roots during colonization by closely related pathogenic and mutualistic fungi.</title>
        <authorList>
            <person name="Hacquard S."/>
            <person name="Kracher B."/>
            <person name="Hiruma K."/>
            <person name="Weinman A."/>
            <person name="Muench P."/>
            <person name="Garrido Oter R."/>
            <person name="Ver Loren van Themaat E."/>
            <person name="Dallerey J.-F."/>
            <person name="Damm U."/>
            <person name="Henrissat B."/>
            <person name="Lespinet O."/>
            <person name="Thon M."/>
            <person name="Kemen E."/>
            <person name="McHardy A.C."/>
            <person name="Schulze-Lefert P."/>
            <person name="O'Connell R.J."/>
        </authorList>
    </citation>
    <scope>NUCLEOTIDE SEQUENCE [LARGE SCALE GENOMIC DNA]</scope>
    <source>
        <strain evidence="8 9">MAFF 238704</strain>
    </source>
</reference>
<feature type="transmembrane region" description="Helical" evidence="6">
    <location>
        <begin position="110"/>
        <end position="133"/>
    </location>
</feature>
<feature type="transmembrane region" description="Helical" evidence="6">
    <location>
        <begin position="189"/>
        <end position="209"/>
    </location>
</feature>
<evidence type="ECO:0000256" key="3">
    <source>
        <dbReference type="ARBA" id="ARBA00022989"/>
    </source>
</evidence>
<keyword evidence="2 6" id="KW-0812">Transmembrane</keyword>
<feature type="transmembrane region" description="Helical" evidence="6">
    <location>
        <begin position="153"/>
        <end position="177"/>
    </location>
</feature>
<dbReference type="Pfam" id="PF20684">
    <property type="entry name" value="Fung_rhodopsin"/>
    <property type="match status" value="1"/>
</dbReference>
<evidence type="ECO:0000256" key="4">
    <source>
        <dbReference type="ARBA" id="ARBA00023136"/>
    </source>
</evidence>
<sequence>MDFQTSQPWLLSAINLAFGIGGAIAILTLCARLAIRQSQNALEWDDYLMLPAWILSVVAQPILIVAIRSAHPELSDVAEIARLLSHSLTKKSLVLLYLRIFPSKWQTRAGWAVLAVISAYTIAISGLLIHHASASAFFNPMRTSGDTPGTLQLPIAATGVGIITDLLLVILPIPAILRVRIKPMDTLRVILLWCSPVVGTITSSVRLYFLLCLPGSFDPTADAAMAIISL</sequence>
<comment type="similarity">
    <text evidence="5">Belongs to the SAT4 family.</text>
</comment>
<evidence type="ECO:0000256" key="1">
    <source>
        <dbReference type="ARBA" id="ARBA00004141"/>
    </source>
</evidence>
<keyword evidence="4 6" id="KW-0472">Membrane</keyword>
<keyword evidence="3 6" id="KW-1133">Transmembrane helix</keyword>
<feature type="transmembrane region" description="Helical" evidence="6">
    <location>
        <begin position="47"/>
        <end position="68"/>
    </location>
</feature>
<dbReference type="InterPro" id="IPR052337">
    <property type="entry name" value="SAT4-like"/>
</dbReference>
<dbReference type="Proteomes" id="UP000076584">
    <property type="component" value="Unassembled WGS sequence"/>
</dbReference>
<evidence type="ECO:0000313" key="8">
    <source>
        <dbReference type="EMBL" id="KZL82812.1"/>
    </source>
</evidence>